<proteinExistence type="predicted"/>
<evidence type="ECO:0000313" key="2">
    <source>
        <dbReference type="EMBL" id="TGY44153.1"/>
    </source>
</evidence>
<name>A0A4S2DSD1_9CLOT</name>
<gene>
    <name evidence="2" type="ORF">E5347_04880</name>
</gene>
<protein>
    <recommendedName>
        <fullName evidence="4">AlgX/AlgJ SGNH hydrolase-like domain-containing protein</fullName>
    </recommendedName>
</protein>
<reference evidence="2 3" key="1">
    <citation type="submission" date="2019-04" db="EMBL/GenBank/DDBJ databases">
        <title>Microbes associate with the intestines of laboratory mice.</title>
        <authorList>
            <person name="Navarre W."/>
            <person name="Wong E."/>
            <person name="Huang K."/>
            <person name="Tropini C."/>
            <person name="Ng K."/>
            <person name="Yu B."/>
        </authorList>
    </citation>
    <scope>NUCLEOTIDE SEQUENCE [LARGE SCALE GENOMIC DNA]</scope>
    <source>
        <strain evidence="2 3">NM50_B9-20</strain>
    </source>
</reference>
<dbReference type="Proteomes" id="UP000306888">
    <property type="component" value="Unassembled WGS sequence"/>
</dbReference>
<comment type="caution">
    <text evidence="2">The sequence shown here is derived from an EMBL/GenBank/DDBJ whole genome shotgun (WGS) entry which is preliminary data.</text>
</comment>
<dbReference type="EMBL" id="SRYR01000001">
    <property type="protein sequence ID" value="TGY44153.1"/>
    <property type="molecule type" value="Genomic_DNA"/>
</dbReference>
<feature type="transmembrane region" description="Helical" evidence="1">
    <location>
        <begin position="7"/>
        <end position="26"/>
    </location>
</feature>
<evidence type="ECO:0008006" key="4">
    <source>
        <dbReference type="Google" id="ProtNLM"/>
    </source>
</evidence>
<evidence type="ECO:0000256" key="1">
    <source>
        <dbReference type="SAM" id="Phobius"/>
    </source>
</evidence>
<dbReference type="AlphaFoldDB" id="A0A4S2DSD1"/>
<accession>A0A4S2DSD1</accession>
<evidence type="ECO:0000313" key="3">
    <source>
        <dbReference type="Proteomes" id="UP000306888"/>
    </source>
</evidence>
<dbReference type="InterPro" id="IPR025945">
    <property type="entry name" value="DHHW"/>
</dbReference>
<organism evidence="2 3">
    <name type="scientific">Clostridium sartagoforme</name>
    <dbReference type="NCBI Taxonomy" id="84031"/>
    <lineage>
        <taxon>Bacteria</taxon>
        <taxon>Bacillati</taxon>
        <taxon>Bacillota</taxon>
        <taxon>Clostridia</taxon>
        <taxon>Eubacteriales</taxon>
        <taxon>Clostridiaceae</taxon>
        <taxon>Clostridium</taxon>
    </lineage>
</organism>
<keyword evidence="1" id="KW-0472">Membrane</keyword>
<dbReference type="OrthoDB" id="175771at2"/>
<dbReference type="Pfam" id="PF14286">
    <property type="entry name" value="DHHW"/>
    <property type="match status" value="1"/>
</dbReference>
<dbReference type="RefSeq" id="WP_136005158.1">
    <property type="nucleotide sequence ID" value="NZ_SRYR01000001.1"/>
</dbReference>
<keyword evidence="1" id="KW-0812">Transmembrane</keyword>
<keyword evidence="3" id="KW-1185">Reference proteome</keyword>
<sequence>MKKLKKYPLTFIILAFIFIVFLIDIFNSDIYFSNYENRTLAQKPNINYSDFLSGRFSKNYERYINDQFILRDNWINLKSRCELLLGKLENNNIIYGKENFLFDKVESIDNKSLEKNLLTIKDFTDRNPESNISFMIIPSSFTIYKDLLPKGINLIDEKSYIENIYSNFNNTKNIELVALLEGKKDEYIYYKTDHHWTSYGAYLAYKEFSKMNNISPVEIESLKPNYVYDFYGTYFSKSKKFNAKSDTITFYDINNIEITIDGVEVDSLNDDKKWSSSDKYSAFLRGNNGLTVINNKEIQGNSKILVIKDSYANSYIQFLANNYKEVYIVDLRSFPYNFNEFYENYNFDNVLIMYSFINLVNDVHISKLKY</sequence>
<keyword evidence="1" id="KW-1133">Transmembrane helix</keyword>